<dbReference type="GO" id="GO:0005634">
    <property type="term" value="C:nucleus"/>
    <property type="evidence" value="ECO:0007669"/>
    <property type="project" value="UniProtKB-SubCell"/>
</dbReference>
<dbReference type="OMA" id="DILGMAM"/>
<accession>A0A0L0BKT3</accession>
<feature type="compositionally biased region" description="Low complexity" evidence="7">
    <location>
        <begin position="613"/>
        <end position="666"/>
    </location>
</feature>
<feature type="region of interest" description="Disordered" evidence="7">
    <location>
        <begin position="595"/>
        <end position="706"/>
    </location>
</feature>
<feature type="DNA-binding region" description="Homeobox" evidence="5">
    <location>
        <begin position="538"/>
        <end position="597"/>
    </location>
</feature>
<keyword evidence="2 5" id="KW-0238">DNA-binding</keyword>
<comment type="caution">
    <text evidence="9">The sequence shown here is derived from an EMBL/GenBank/DDBJ whole genome shotgun (WGS) entry which is preliminary data.</text>
</comment>
<feature type="region of interest" description="Disordered" evidence="7">
    <location>
        <begin position="455"/>
        <end position="542"/>
    </location>
</feature>
<proteinExistence type="predicted"/>
<evidence type="ECO:0000256" key="6">
    <source>
        <dbReference type="RuleBase" id="RU000682"/>
    </source>
</evidence>
<keyword evidence="10" id="KW-1185">Reference proteome</keyword>
<dbReference type="PRINTS" id="PR00024">
    <property type="entry name" value="HOMEOBOX"/>
</dbReference>
<dbReference type="GO" id="GO:0003677">
    <property type="term" value="F:DNA binding"/>
    <property type="evidence" value="ECO:0007669"/>
    <property type="project" value="UniProtKB-UniRule"/>
</dbReference>
<evidence type="ECO:0000256" key="7">
    <source>
        <dbReference type="SAM" id="MobiDB-lite"/>
    </source>
</evidence>
<dbReference type="GO" id="GO:0000981">
    <property type="term" value="F:DNA-binding transcription factor activity, RNA polymerase II-specific"/>
    <property type="evidence" value="ECO:0007669"/>
    <property type="project" value="InterPro"/>
</dbReference>
<dbReference type="Gene3D" id="1.10.10.60">
    <property type="entry name" value="Homeodomain-like"/>
    <property type="match status" value="1"/>
</dbReference>
<evidence type="ECO:0000256" key="4">
    <source>
        <dbReference type="ARBA" id="ARBA00023242"/>
    </source>
</evidence>
<dbReference type="InterPro" id="IPR017970">
    <property type="entry name" value="Homeobox_CS"/>
</dbReference>
<dbReference type="Proteomes" id="UP000037069">
    <property type="component" value="Unassembled WGS sequence"/>
</dbReference>
<sequence length="1012" mass="110663">MMPEIECDIVAATATTEMVSGATHVPIFETTTARNTVAQKLYNPHHLQQHTQQQHYYQQQNHYNDIASGNYKLQEYHHQQQQQQQHKMATSSYVYRSPLTIPPVATHTMYDNINISNNSNNNNNIGSHSNNMLETYNNNYNHTMNLATTTPTPLSQNMVAATTTHNNATAEAVSPAATGGCGIATTTTPTTPSPNQYNSKEKFPDIKQQQTMMPTANTTFLQKSLEAPIKQINYTNGYAGSGAAGGGKHISTPPPPPVGILAKTPQQRQSHSPNVSTEAHLLASNMATPPSWHPHVYARPPNRPTPHTIADILGLRDCNNTSLTTTLLNSRLTHDTQDESSNSSATNIPPAPAKSPKSILRNFQQQYSAQINQYDQSQLRSASVSETSEDDQVATSIAVGSDLTPMAPQPPPMLDQPLNLCVAKKSRDSLSPPPAVKQNQILGITTDREKTTSLLGKHLKKDSSQTTAKTCAKKKKLSSVIAPPSNVTLPPDVSPSGSSDSLIRERLAPSSMSTTSPAANMETTEDDSDSGSTDARRKKKARTTFTGRQIFELEKQFEIKKYLSSSERTEMAKLLNVTETQVKIWFQNRRTKWKRQDNVTNSEAAEVKSANHGKSTAAAATTTTTTSSATSTSSTTTADNTNGNGKTAATTNGSVTTTTSSANAETMVMATTTAKKNSHNSPGSNSSSNNNNNTNSSSNSSSNIESKRNIANELSAKLTAKQTTKIKKQLNAILEKTSKNAAGTKHDNNSNATAAGGVALNVSTADKSSNNTKAMDNGTNAKQQTTAATTTQNNHRHHHHHHHHHHHSHNHHRHIPHHHHAIPLTVEPAAPLEQTEKLEIKLEESPQHRELQLTLLRAAHGQSPHYGEMDFESKLAASKISNALAMAKLNASESTPLTIKDKTHKRTENVDDKKSSIKLESSQKLNKTNNDKNETKLITTTTKNMCKVEELEEDEDNDNDNDEEDKKILICDNIKDDKDHQMEFEDFIENKNGLKPDNETEDADNDAEMKEI</sequence>
<name>A0A0L0BKT3_LUCCU</name>
<evidence type="ECO:0000256" key="2">
    <source>
        <dbReference type="ARBA" id="ARBA00023125"/>
    </source>
</evidence>
<dbReference type="InterPro" id="IPR009057">
    <property type="entry name" value="Homeodomain-like_sf"/>
</dbReference>
<dbReference type="OrthoDB" id="6159439at2759"/>
<evidence type="ECO:0000313" key="10">
    <source>
        <dbReference type="Proteomes" id="UP000037069"/>
    </source>
</evidence>
<feature type="region of interest" description="Disordered" evidence="7">
    <location>
        <begin position="333"/>
        <end position="357"/>
    </location>
</feature>
<dbReference type="InterPro" id="IPR001356">
    <property type="entry name" value="HD"/>
</dbReference>
<dbReference type="SMART" id="SM00389">
    <property type="entry name" value="HOX"/>
    <property type="match status" value="1"/>
</dbReference>
<dbReference type="PROSITE" id="PS00027">
    <property type="entry name" value="HOMEOBOX_1"/>
    <property type="match status" value="1"/>
</dbReference>
<dbReference type="PANTHER" id="PTHR24333">
    <property type="entry name" value="HOMEO BOX HB9 LIKE A-RELATED"/>
    <property type="match status" value="1"/>
</dbReference>
<feature type="region of interest" description="Disordered" evidence="7">
    <location>
        <begin position="988"/>
        <end position="1012"/>
    </location>
</feature>
<evidence type="ECO:0000256" key="5">
    <source>
        <dbReference type="PROSITE-ProRule" id="PRU00108"/>
    </source>
</evidence>
<feature type="domain" description="Homeobox" evidence="8">
    <location>
        <begin position="536"/>
        <end position="596"/>
    </location>
</feature>
<dbReference type="PROSITE" id="PS50071">
    <property type="entry name" value="HOMEOBOX_2"/>
    <property type="match status" value="1"/>
</dbReference>
<feature type="compositionally biased region" description="Low complexity" evidence="7">
    <location>
        <begin position="490"/>
        <end position="501"/>
    </location>
</feature>
<dbReference type="SUPFAM" id="SSF46689">
    <property type="entry name" value="Homeodomain-like"/>
    <property type="match status" value="1"/>
</dbReference>
<dbReference type="CDD" id="cd00086">
    <property type="entry name" value="homeodomain"/>
    <property type="match status" value="1"/>
</dbReference>
<feature type="compositionally biased region" description="Basic and acidic residues" evidence="7">
    <location>
        <begin position="906"/>
        <end position="917"/>
    </location>
</feature>
<evidence type="ECO:0000313" key="9">
    <source>
        <dbReference type="EMBL" id="KNC20686.1"/>
    </source>
</evidence>
<dbReference type="FunFam" id="1.10.10.60:FF:000440">
    <property type="entry name" value="NK7.1, isoform A"/>
    <property type="match status" value="1"/>
</dbReference>
<dbReference type="STRING" id="7375.A0A0L0BKT3"/>
<feature type="region of interest" description="Disordered" evidence="7">
    <location>
        <begin position="897"/>
        <end position="935"/>
    </location>
</feature>
<feature type="compositionally biased region" description="Polar residues" evidence="7">
    <location>
        <begin position="918"/>
        <end position="928"/>
    </location>
</feature>
<keyword evidence="3 5" id="KW-0371">Homeobox</keyword>
<dbReference type="InterPro" id="IPR020479">
    <property type="entry name" value="HD_metazoa"/>
</dbReference>
<feature type="compositionally biased region" description="Polar residues" evidence="7">
    <location>
        <begin position="767"/>
        <end position="778"/>
    </location>
</feature>
<feature type="compositionally biased region" description="Low complexity" evidence="7">
    <location>
        <begin position="508"/>
        <end position="519"/>
    </location>
</feature>
<feature type="compositionally biased region" description="Basic residues" evidence="7">
    <location>
        <begin position="794"/>
        <end position="818"/>
    </location>
</feature>
<dbReference type="InterPro" id="IPR050848">
    <property type="entry name" value="Homeobox_TF"/>
</dbReference>
<feature type="compositionally biased region" description="Acidic residues" evidence="7">
    <location>
        <begin position="950"/>
        <end position="963"/>
    </location>
</feature>
<keyword evidence="4 5" id="KW-0539">Nucleus</keyword>
<organism evidence="9 10">
    <name type="scientific">Lucilia cuprina</name>
    <name type="common">Green bottle fly</name>
    <name type="synonym">Australian sheep blowfly</name>
    <dbReference type="NCBI Taxonomy" id="7375"/>
    <lineage>
        <taxon>Eukaryota</taxon>
        <taxon>Metazoa</taxon>
        <taxon>Ecdysozoa</taxon>
        <taxon>Arthropoda</taxon>
        <taxon>Hexapoda</taxon>
        <taxon>Insecta</taxon>
        <taxon>Pterygota</taxon>
        <taxon>Neoptera</taxon>
        <taxon>Endopterygota</taxon>
        <taxon>Diptera</taxon>
        <taxon>Brachycera</taxon>
        <taxon>Muscomorpha</taxon>
        <taxon>Oestroidea</taxon>
        <taxon>Calliphoridae</taxon>
        <taxon>Luciliinae</taxon>
        <taxon>Lucilia</taxon>
    </lineage>
</organism>
<protein>
    <recommendedName>
        <fullName evidence="8">Homeobox domain-containing protein</fullName>
    </recommendedName>
</protein>
<evidence type="ECO:0000259" key="8">
    <source>
        <dbReference type="PROSITE" id="PS50071"/>
    </source>
</evidence>
<evidence type="ECO:0000256" key="1">
    <source>
        <dbReference type="ARBA" id="ARBA00004123"/>
    </source>
</evidence>
<reference evidence="9 10" key="1">
    <citation type="journal article" date="2015" name="Nat. Commun.">
        <title>Lucilia cuprina genome unlocks parasitic fly biology to underpin future interventions.</title>
        <authorList>
            <person name="Anstead C.A."/>
            <person name="Korhonen P.K."/>
            <person name="Young N.D."/>
            <person name="Hall R.S."/>
            <person name="Jex A.R."/>
            <person name="Murali S.C."/>
            <person name="Hughes D.S."/>
            <person name="Lee S.F."/>
            <person name="Perry T."/>
            <person name="Stroehlein A.J."/>
            <person name="Ansell B.R."/>
            <person name="Breugelmans B."/>
            <person name="Hofmann A."/>
            <person name="Qu J."/>
            <person name="Dugan S."/>
            <person name="Lee S.L."/>
            <person name="Chao H."/>
            <person name="Dinh H."/>
            <person name="Han Y."/>
            <person name="Doddapaneni H.V."/>
            <person name="Worley K.C."/>
            <person name="Muzny D.M."/>
            <person name="Ioannidis P."/>
            <person name="Waterhouse R.M."/>
            <person name="Zdobnov E.M."/>
            <person name="James P.J."/>
            <person name="Bagnall N.H."/>
            <person name="Kotze A.C."/>
            <person name="Gibbs R.A."/>
            <person name="Richards S."/>
            <person name="Batterham P."/>
            <person name="Gasser R.B."/>
        </authorList>
    </citation>
    <scope>NUCLEOTIDE SEQUENCE [LARGE SCALE GENOMIC DNA]</scope>
    <source>
        <strain evidence="9 10">LS</strain>
        <tissue evidence="9">Full body</tissue>
    </source>
</reference>
<evidence type="ECO:0000256" key="3">
    <source>
        <dbReference type="ARBA" id="ARBA00023155"/>
    </source>
</evidence>
<dbReference type="EMBL" id="JRES01001706">
    <property type="protein sequence ID" value="KNC20686.1"/>
    <property type="molecule type" value="Genomic_DNA"/>
</dbReference>
<dbReference type="AlphaFoldDB" id="A0A0L0BKT3"/>
<feature type="compositionally biased region" description="Low complexity" evidence="7">
    <location>
        <begin position="679"/>
        <end position="703"/>
    </location>
</feature>
<feature type="compositionally biased region" description="Basic and acidic residues" evidence="7">
    <location>
        <begin position="988"/>
        <end position="998"/>
    </location>
</feature>
<gene>
    <name evidence="9" type="ORF">FF38_04428</name>
</gene>
<dbReference type="PANTHER" id="PTHR24333:SF5">
    <property type="entry name" value="VENT HOMEOBOX"/>
    <property type="match status" value="1"/>
</dbReference>
<feature type="region of interest" description="Disordered" evidence="7">
    <location>
        <begin position="948"/>
        <end position="968"/>
    </location>
</feature>
<feature type="region of interest" description="Disordered" evidence="7">
    <location>
        <begin position="767"/>
        <end position="818"/>
    </location>
</feature>
<comment type="subcellular location">
    <subcellularLocation>
        <location evidence="1 5 6">Nucleus</location>
    </subcellularLocation>
</comment>
<feature type="compositionally biased region" description="Low complexity" evidence="7">
    <location>
        <begin position="779"/>
        <end position="793"/>
    </location>
</feature>
<dbReference type="Pfam" id="PF00046">
    <property type="entry name" value="Homeodomain"/>
    <property type="match status" value="1"/>
</dbReference>